<dbReference type="CDD" id="cd01948">
    <property type="entry name" value="EAL"/>
    <property type="match status" value="1"/>
</dbReference>
<feature type="domain" description="Response regulatory" evidence="11">
    <location>
        <begin position="56"/>
        <end position="173"/>
    </location>
</feature>
<dbReference type="Pfam" id="PF00512">
    <property type="entry name" value="HisKA"/>
    <property type="match status" value="1"/>
</dbReference>
<dbReference type="SUPFAM" id="SSF55073">
    <property type="entry name" value="Nucleotide cyclase"/>
    <property type="match status" value="1"/>
</dbReference>
<gene>
    <name evidence="16" type="ORF">GHC57_01110</name>
</gene>
<dbReference type="InterPro" id="IPR000700">
    <property type="entry name" value="PAS-assoc_C"/>
</dbReference>
<reference evidence="16 17" key="1">
    <citation type="submission" date="2019-10" db="EMBL/GenBank/DDBJ databases">
        <title>Draft whole-genome sequence of the purple nonsulfur photosynthetic bacterium Roseospira navarrensis DSM 15114.</title>
        <authorList>
            <person name="Kyndt J.A."/>
            <person name="Meyer T.E."/>
        </authorList>
    </citation>
    <scope>NUCLEOTIDE SEQUENCE [LARGE SCALE GENOMIC DNA]</scope>
    <source>
        <strain evidence="16 17">DSM 15114</strain>
    </source>
</reference>
<dbReference type="InterPro" id="IPR013767">
    <property type="entry name" value="PAS_fold"/>
</dbReference>
<dbReference type="PANTHER" id="PTHR44757:SF2">
    <property type="entry name" value="BIOFILM ARCHITECTURE MAINTENANCE PROTEIN MBAA"/>
    <property type="match status" value="1"/>
</dbReference>
<evidence type="ECO:0000313" key="16">
    <source>
        <dbReference type="EMBL" id="MQX35110.1"/>
    </source>
</evidence>
<dbReference type="SUPFAM" id="SSF141868">
    <property type="entry name" value="EAL domain-like"/>
    <property type="match status" value="1"/>
</dbReference>
<dbReference type="Pfam" id="PF00072">
    <property type="entry name" value="Response_reg"/>
    <property type="match status" value="1"/>
</dbReference>
<dbReference type="InterPro" id="IPR029787">
    <property type="entry name" value="Nucleotide_cyclase"/>
</dbReference>
<evidence type="ECO:0000259" key="15">
    <source>
        <dbReference type="PROSITE" id="PS50887"/>
    </source>
</evidence>
<feature type="modified residue" description="4-aspartylphosphate" evidence="9">
    <location>
        <position position="108"/>
    </location>
</feature>
<name>A0A7X2D3D2_9PROT</name>
<evidence type="ECO:0000259" key="13">
    <source>
        <dbReference type="PROSITE" id="PS50113"/>
    </source>
</evidence>
<dbReference type="InterPro" id="IPR052155">
    <property type="entry name" value="Biofilm_reg_signaling"/>
</dbReference>
<keyword evidence="3" id="KW-0808">Transferase</keyword>
<dbReference type="SMART" id="SM00267">
    <property type="entry name" value="GGDEF"/>
    <property type="match status" value="1"/>
</dbReference>
<keyword evidence="9" id="KW-0597">Phosphoprotein</keyword>
<feature type="domain" description="GGDEF" evidence="15">
    <location>
        <begin position="680"/>
        <end position="813"/>
    </location>
</feature>
<comment type="caution">
    <text evidence="16">The sequence shown here is derived from an EMBL/GenBank/DDBJ whole genome shotgun (WGS) entry which is preliminary data.</text>
</comment>
<evidence type="ECO:0000256" key="4">
    <source>
        <dbReference type="ARBA" id="ARBA00022741"/>
    </source>
</evidence>
<dbReference type="Gene3D" id="3.40.50.2300">
    <property type="match status" value="1"/>
</dbReference>
<feature type="domain" description="PAC" evidence="13">
    <location>
        <begin position="598"/>
        <end position="648"/>
    </location>
</feature>
<evidence type="ECO:0000256" key="9">
    <source>
        <dbReference type="PROSITE-ProRule" id="PRU00169"/>
    </source>
</evidence>
<evidence type="ECO:0000256" key="5">
    <source>
        <dbReference type="ARBA" id="ARBA00022777"/>
    </source>
</evidence>
<dbReference type="Pfam" id="PF00990">
    <property type="entry name" value="GGDEF"/>
    <property type="match status" value="1"/>
</dbReference>
<dbReference type="SMART" id="SM00388">
    <property type="entry name" value="HisKA"/>
    <property type="match status" value="1"/>
</dbReference>
<dbReference type="SMART" id="SM00052">
    <property type="entry name" value="EAL"/>
    <property type="match status" value="1"/>
</dbReference>
<comment type="catalytic activity">
    <reaction evidence="1">
        <text>ATP + protein L-histidine = ADP + protein N-phospho-L-histidine.</text>
        <dbReference type="EC" id="2.7.13.3"/>
    </reaction>
</comment>
<dbReference type="Gene3D" id="3.30.70.270">
    <property type="match status" value="1"/>
</dbReference>
<dbReference type="PROSITE" id="PS50883">
    <property type="entry name" value="EAL"/>
    <property type="match status" value="1"/>
</dbReference>
<dbReference type="InterPro" id="IPR001610">
    <property type="entry name" value="PAC"/>
</dbReference>
<dbReference type="GO" id="GO:0005524">
    <property type="term" value="F:ATP binding"/>
    <property type="evidence" value="ECO:0007669"/>
    <property type="project" value="UniProtKB-KW"/>
</dbReference>
<keyword evidence="17" id="KW-1185">Reference proteome</keyword>
<accession>A0A7X2D3D2</accession>
<dbReference type="Pfam" id="PF00989">
    <property type="entry name" value="PAS"/>
    <property type="match status" value="1"/>
</dbReference>
<dbReference type="InterPro" id="IPR003661">
    <property type="entry name" value="HisK_dim/P_dom"/>
</dbReference>
<dbReference type="PROSITE" id="PS50112">
    <property type="entry name" value="PAS"/>
    <property type="match status" value="1"/>
</dbReference>
<dbReference type="Gene3D" id="3.30.450.20">
    <property type="entry name" value="PAS domain"/>
    <property type="match status" value="3"/>
</dbReference>
<evidence type="ECO:0000259" key="14">
    <source>
        <dbReference type="PROSITE" id="PS50883"/>
    </source>
</evidence>
<keyword evidence="5" id="KW-0418">Kinase</keyword>
<dbReference type="EMBL" id="WIVE01000001">
    <property type="protein sequence ID" value="MQX35110.1"/>
    <property type="molecule type" value="Genomic_DNA"/>
</dbReference>
<feature type="domain" description="PAC" evidence="13">
    <location>
        <begin position="469"/>
        <end position="520"/>
    </location>
</feature>
<evidence type="ECO:0000256" key="6">
    <source>
        <dbReference type="ARBA" id="ARBA00022840"/>
    </source>
</evidence>
<evidence type="ECO:0000313" key="17">
    <source>
        <dbReference type="Proteomes" id="UP000434582"/>
    </source>
</evidence>
<dbReference type="PANTHER" id="PTHR44757">
    <property type="entry name" value="DIGUANYLATE CYCLASE DGCP"/>
    <property type="match status" value="1"/>
</dbReference>
<dbReference type="PROSITE" id="PS50110">
    <property type="entry name" value="RESPONSE_REGULATORY"/>
    <property type="match status" value="1"/>
</dbReference>
<feature type="domain" description="EAL" evidence="14">
    <location>
        <begin position="822"/>
        <end position="1076"/>
    </location>
</feature>
<dbReference type="GO" id="GO:0006355">
    <property type="term" value="P:regulation of DNA-templated transcription"/>
    <property type="evidence" value="ECO:0007669"/>
    <property type="project" value="InterPro"/>
</dbReference>
<evidence type="ECO:0000256" key="3">
    <source>
        <dbReference type="ARBA" id="ARBA00022679"/>
    </source>
</evidence>
<dbReference type="SUPFAM" id="SSF55785">
    <property type="entry name" value="PYP-like sensor domain (PAS domain)"/>
    <property type="match status" value="3"/>
</dbReference>
<dbReference type="Pfam" id="PF08448">
    <property type="entry name" value="PAS_4"/>
    <property type="match status" value="1"/>
</dbReference>
<feature type="domain" description="PAS" evidence="12">
    <location>
        <begin position="521"/>
        <end position="575"/>
    </location>
</feature>
<dbReference type="SMART" id="SM00448">
    <property type="entry name" value="REC"/>
    <property type="match status" value="1"/>
</dbReference>
<dbReference type="InterPro" id="IPR013656">
    <property type="entry name" value="PAS_4"/>
</dbReference>
<evidence type="ECO:0000256" key="2">
    <source>
        <dbReference type="ARBA" id="ARBA00012438"/>
    </source>
</evidence>
<sequence length="1088" mass="119779">MSLDFGGRARHSDGIKGGCSTPHGFVPERPRLENRAAPPGRALNTPATGEKANTVRLLLVEDNPTYAALVTALLDEDSETRFETVMANSLEAARSRLTAERFDAVILDLTLPDSIGLETLDSILTSAPAMPVIVLTGTDDDQTALSAVRRGAQDYLSKDGLSPESLRRAIHYACLRKETIGALATEGAFLEALVNTVGDGLAALECVRDSDGGRVIDFRCLLVNPAFTALVGRKGGEIADLGLRALVAEWGWPELVDTLAQVARSRTPLTLEQRLRTNGGQDRWVRMSASGLGDGVALTLTDVTERHVQQQRVARALEQAEAADAAKTQVLQAISHELRTPLNSIIGFAEVIQAGVFGPLENAQYRTYIDDIVRSGNGMLEIINDQLDLRRMQDIARADKTYRHLIDLAPDLICVVRDNLIELMNDAGAAILGVWPSNSLIGRDIRLYMHEDSRAVLDDAETTLIGRPARVPARMLDMRGRVIDVEMAAIPYDPDGPGVSYMLVARDVSERLRATEQLVQREQRLSRIMDTMVDALIIIDTDGTIETFNAAAEAVFEYTAEEVVGKPVSILMPEEMGGQHQDHVRRYLGTGKSRVIGTGREVEARRKDGTTFPAELAISEMAVGGRTLFIGVMRDITERKIAEQRLLFLATRNPLTGLPNRALFRDRLEAAIARADSRGTMLGILFVDLDHFKNINDTLGHPAGDRVLQMAGRRLQSHVRPGDTVSHQSGDEFTVILENLESEDGVAEIAHRMLQDLSRPFEVDGREIYTSGSIGVVIYPRTRGGISNLLRNVDTAVNFAKKKGRNNFQFYTNRLSDDMVRRLQLETGLRRALERGELAVHYQPKVDLTTRTVVGAEALLRWQSPDIGSISPFEFIPVAEETGLIVPIGEWVLRDVCRQIRAWLDQGLQPVRVGVNLSARQFRDQKLAETIKGILSESRIQPDLLDLELTESMLVENPNEAVEALWSLKKIGITLSIDDFGTGYSSLSYLKRFPIDALKIDRSFVKDIPDSEDDMAITQAIIRMASALGLYLVAEGVETEPQIQFLWENGCQVGQGYLFSKPVDQDAMTAILAEGTIPRRAPAAAVAR</sequence>
<dbReference type="Pfam" id="PF00563">
    <property type="entry name" value="EAL"/>
    <property type="match status" value="1"/>
</dbReference>
<dbReference type="InterPro" id="IPR035919">
    <property type="entry name" value="EAL_sf"/>
</dbReference>
<dbReference type="CDD" id="cd01949">
    <property type="entry name" value="GGDEF"/>
    <property type="match status" value="1"/>
</dbReference>
<dbReference type="CDD" id="cd00082">
    <property type="entry name" value="HisKA"/>
    <property type="match status" value="1"/>
</dbReference>
<dbReference type="Gene3D" id="1.10.287.130">
    <property type="match status" value="1"/>
</dbReference>
<keyword evidence="6" id="KW-0067">ATP-binding</keyword>
<dbReference type="NCBIfam" id="TIGR00254">
    <property type="entry name" value="GGDEF"/>
    <property type="match status" value="1"/>
</dbReference>
<dbReference type="SMART" id="SM00091">
    <property type="entry name" value="PAS"/>
    <property type="match status" value="3"/>
</dbReference>
<dbReference type="NCBIfam" id="TIGR00229">
    <property type="entry name" value="sensory_box"/>
    <property type="match status" value="2"/>
</dbReference>
<evidence type="ECO:0000259" key="11">
    <source>
        <dbReference type="PROSITE" id="PS50110"/>
    </source>
</evidence>
<keyword evidence="4" id="KW-0547">Nucleotide-binding</keyword>
<dbReference type="InterPro" id="IPR000160">
    <property type="entry name" value="GGDEF_dom"/>
</dbReference>
<dbReference type="FunFam" id="3.30.450.20:FF:000060">
    <property type="entry name" value="Sensor protein FixL"/>
    <property type="match status" value="1"/>
</dbReference>
<dbReference type="SUPFAM" id="SSF47384">
    <property type="entry name" value="Homodimeric domain of signal transducing histidine kinase"/>
    <property type="match status" value="1"/>
</dbReference>
<evidence type="ECO:0000256" key="1">
    <source>
        <dbReference type="ARBA" id="ARBA00000085"/>
    </source>
</evidence>
<proteinExistence type="predicted"/>
<dbReference type="PROSITE" id="PS50887">
    <property type="entry name" value="GGDEF"/>
    <property type="match status" value="1"/>
</dbReference>
<organism evidence="16 17">
    <name type="scientific">Roseospira navarrensis</name>
    <dbReference type="NCBI Taxonomy" id="140058"/>
    <lineage>
        <taxon>Bacteria</taxon>
        <taxon>Pseudomonadati</taxon>
        <taxon>Pseudomonadota</taxon>
        <taxon>Alphaproteobacteria</taxon>
        <taxon>Rhodospirillales</taxon>
        <taxon>Rhodospirillaceae</taxon>
        <taxon>Roseospira</taxon>
    </lineage>
</organism>
<feature type="region of interest" description="Disordered" evidence="10">
    <location>
        <begin position="1"/>
        <end position="48"/>
    </location>
</feature>
<dbReference type="SMART" id="SM00086">
    <property type="entry name" value="PAC"/>
    <property type="match status" value="3"/>
</dbReference>
<dbReference type="AlphaFoldDB" id="A0A7X2D3D2"/>
<dbReference type="FunFam" id="3.20.20.450:FF:000001">
    <property type="entry name" value="Cyclic di-GMP phosphodiesterase yahA"/>
    <property type="match status" value="1"/>
</dbReference>
<dbReference type="InterPro" id="IPR001633">
    <property type="entry name" value="EAL_dom"/>
</dbReference>
<evidence type="ECO:0000259" key="12">
    <source>
        <dbReference type="PROSITE" id="PS50112"/>
    </source>
</evidence>
<dbReference type="InterPro" id="IPR000014">
    <property type="entry name" value="PAS"/>
</dbReference>
<dbReference type="PROSITE" id="PS50113">
    <property type="entry name" value="PAC"/>
    <property type="match status" value="2"/>
</dbReference>
<dbReference type="EC" id="2.7.13.3" evidence="2"/>
<evidence type="ECO:0000256" key="7">
    <source>
        <dbReference type="ARBA" id="ARBA00059827"/>
    </source>
</evidence>
<dbReference type="Gene3D" id="3.20.20.450">
    <property type="entry name" value="EAL domain"/>
    <property type="match status" value="1"/>
</dbReference>
<dbReference type="GO" id="GO:0000155">
    <property type="term" value="F:phosphorelay sensor kinase activity"/>
    <property type="evidence" value="ECO:0007669"/>
    <property type="project" value="InterPro"/>
</dbReference>
<dbReference type="InterPro" id="IPR043128">
    <property type="entry name" value="Rev_trsase/Diguanyl_cyclase"/>
</dbReference>
<comment type="function">
    <text evidence="7">Putative oxygen sensor; modulates the activity of FixJ, a transcriptional activator of nitrogen fixation fixK gene. FixL probably acts as a kinase that phosphorylates FixJ.</text>
</comment>
<evidence type="ECO:0000256" key="10">
    <source>
        <dbReference type="SAM" id="MobiDB-lite"/>
    </source>
</evidence>
<dbReference type="CDD" id="cd00130">
    <property type="entry name" value="PAS"/>
    <property type="match status" value="3"/>
</dbReference>
<dbReference type="InterPro" id="IPR011006">
    <property type="entry name" value="CheY-like_superfamily"/>
</dbReference>
<dbReference type="Pfam" id="PF13426">
    <property type="entry name" value="PAS_9"/>
    <property type="match status" value="1"/>
</dbReference>
<evidence type="ECO:0000256" key="8">
    <source>
        <dbReference type="ARBA" id="ARBA00070616"/>
    </source>
</evidence>
<protein>
    <recommendedName>
        <fullName evidence="8">Sensor protein FixL</fullName>
        <ecNumber evidence="2">2.7.13.3</ecNumber>
    </recommendedName>
</protein>
<dbReference type="InterPro" id="IPR001789">
    <property type="entry name" value="Sig_transdc_resp-reg_receiver"/>
</dbReference>
<dbReference type="Proteomes" id="UP000434582">
    <property type="component" value="Unassembled WGS sequence"/>
</dbReference>
<dbReference type="OrthoDB" id="7251575at2"/>
<dbReference type="InterPro" id="IPR036097">
    <property type="entry name" value="HisK_dim/P_sf"/>
</dbReference>
<dbReference type="CDD" id="cd00156">
    <property type="entry name" value="REC"/>
    <property type="match status" value="1"/>
</dbReference>
<dbReference type="InterPro" id="IPR035965">
    <property type="entry name" value="PAS-like_dom_sf"/>
</dbReference>
<dbReference type="SUPFAM" id="SSF52172">
    <property type="entry name" value="CheY-like"/>
    <property type="match status" value="1"/>
</dbReference>